<dbReference type="Proteomes" id="UP000742786">
    <property type="component" value="Unassembled WGS sequence"/>
</dbReference>
<dbReference type="EMBL" id="CAJQUM010000001">
    <property type="protein sequence ID" value="CAG4883076.1"/>
    <property type="molecule type" value="Genomic_DNA"/>
</dbReference>
<evidence type="ECO:0000256" key="2">
    <source>
        <dbReference type="ARBA" id="ARBA00022448"/>
    </source>
</evidence>
<comment type="caution">
    <text evidence="4">The sequence shown here is derived from an EMBL/GenBank/DDBJ whole genome shotgun (WGS) entry which is preliminary data.</text>
</comment>
<keyword evidence="2" id="KW-0813">Transport</keyword>
<evidence type="ECO:0000256" key="1">
    <source>
        <dbReference type="ARBA" id="ARBA00005850"/>
    </source>
</evidence>
<reference evidence="4" key="1">
    <citation type="submission" date="2021-04" db="EMBL/GenBank/DDBJ databases">
        <authorList>
            <person name="Hornung B."/>
        </authorList>
    </citation>
    <scope>NUCLEOTIDE SEQUENCE</scope>
    <source>
        <strain evidence="4">G5G6</strain>
    </source>
</reference>
<accession>A0A916NH95</accession>
<evidence type="ECO:0000256" key="3">
    <source>
        <dbReference type="ARBA" id="ARBA00023065"/>
    </source>
</evidence>
<evidence type="ECO:0000313" key="5">
    <source>
        <dbReference type="Proteomes" id="UP000742786"/>
    </source>
</evidence>
<dbReference type="Gene3D" id="1.10.287.3240">
    <property type="match status" value="1"/>
</dbReference>
<name>A0A916NH95_9PROT</name>
<dbReference type="RefSeq" id="WP_220635078.1">
    <property type="nucleotide sequence ID" value="NZ_CAJQUM010000001.1"/>
</dbReference>
<dbReference type="AlphaFoldDB" id="A0A916NH95"/>
<gene>
    <name evidence="4" type="ORF">GTOL_10958</name>
</gene>
<dbReference type="Pfam" id="PF01813">
    <property type="entry name" value="ATP-synt_D"/>
    <property type="match status" value="1"/>
</dbReference>
<keyword evidence="3" id="KW-0406">Ion transport</keyword>
<dbReference type="InterPro" id="IPR002699">
    <property type="entry name" value="V_ATPase_D"/>
</dbReference>
<comment type="similarity">
    <text evidence="1">Belongs to the V-ATPase D subunit family.</text>
</comment>
<proteinExistence type="inferred from homology"/>
<keyword evidence="5" id="KW-1185">Reference proteome</keyword>
<evidence type="ECO:0008006" key="6">
    <source>
        <dbReference type="Google" id="ProtNLM"/>
    </source>
</evidence>
<organism evidence="4 5">
    <name type="scientific">Georgfuchsia toluolica</name>
    <dbReference type="NCBI Taxonomy" id="424218"/>
    <lineage>
        <taxon>Bacteria</taxon>
        <taxon>Pseudomonadati</taxon>
        <taxon>Pseudomonadota</taxon>
        <taxon>Betaproteobacteria</taxon>
        <taxon>Nitrosomonadales</taxon>
        <taxon>Sterolibacteriaceae</taxon>
        <taxon>Georgfuchsia</taxon>
    </lineage>
</organism>
<sequence length="200" mass="22445">MSDITPTRSVVIALAEERRAMQEGYVFLDEKCLLLAGAMMRELRLFDAASARLHVLQAQARRALAAAVRHHGLHGLQVYPALPQGAIALNLHQHLLLNVPLLDASTKCEPVTLPEPAFVSPEAEDCRAAFVALTQHLMTMAAMSGNLARLHRDYRRSVRRVRALQDVQLPELDDTMNEVETQLEDLERDELLGARWQRRA</sequence>
<evidence type="ECO:0000313" key="4">
    <source>
        <dbReference type="EMBL" id="CAG4883076.1"/>
    </source>
</evidence>
<protein>
    <recommendedName>
        <fullName evidence="6">V-type ATP synthase subunit D</fullName>
    </recommendedName>
</protein>
<dbReference type="GO" id="GO:0046961">
    <property type="term" value="F:proton-transporting ATPase activity, rotational mechanism"/>
    <property type="evidence" value="ECO:0007669"/>
    <property type="project" value="InterPro"/>
</dbReference>